<organism evidence="3 4">
    <name type="scientific">Tilletia laevis</name>
    <dbReference type="NCBI Taxonomy" id="157183"/>
    <lineage>
        <taxon>Eukaryota</taxon>
        <taxon>Fungi</taxon>
        <taxon>Dikarya</taxon>
        <taxon>Basidiomycota</taxon>
        <taxon>Ustilaginomycotina</taxon>
        <taxon>Exobasidiomycetes</taxon>
        <taxon>Tilletiales</taxon>
        <taxon>Tilletiaceae</taxon>
        <taxon>Tilletia</taxon>
    </lineage>
</organism>
<gene>
    <name evidence="3" type="ORF">JKILLFL_G6882</name>
</gene>
<evidence type="ECO:0000313" key="4">
    <source>
        <dbReference type="Proteomes" id="UP000836404"/>
    </source>
</evidence>
<protein>
    <recommendedName>
        <fullName evidence="2">Acyl-coenzyme A oxidase N-terminal domain-containing protein</fullName>
    </recommendedName>
</protein>
<dbReference type="Gene3D" id="1.10.540.10">
    <property type="entry name" value="Acyl-CoA dehydrogenase/oxidase, N-terminal domain"/>
    <property type="match status" value="1"/>
</dbReference>
<dbReference type="InterPro" id="IPR037069">
    <property type="entry name" value="AcylCoA_DH/ox_N_sf"/>
</dbReference>
<dbReference type="EMBL" id="CAJHJF010004623">
    <property type="protein sequence ID" value="CAD6944495.1"/>
    <property type="molecule type" value="Genomic_DNA"/>
</dbReference>
<dbReference type="GO" id="GO:0016627">
    <property type="term" value="F:oxidoreductase activity, acting on the CH-CH group of donors"/>
    <property type="evidence" value="ECO:0007669"/>
    <property type="project" value="InterPro"/>
</dbReference>
<feature type="non-terminal residue" evidence="3">
    <location>
        <position position="1"/>
    </location>
</feature>
<comment type="caution">
    <text evidence="3">The sequence shown here is derived from an EMBL/GenBank/DDBJ whole genome shotgun (WGS) entry which is preliminary data.</text>
</comment>
<reference evidence="3 4" key="1">
    <citation type="submission" date="2020-10" db="EMBL/GenBank/DDBJ databases">
        <authorList>
            <person name="Sedaghatjoo S."/>
        </authorList>
    </citation>
    <scope>NUCLEOTIDE SEQUENCE [LARGE SCALE GENOMIC DNA]</scope>
    <source>
        <strain evidence="3 4">LLFL</strain>
    </source>
</reference>
<dbReference type="InterPro" id="IPR029320">
    <property type="entry name" value="Acyl-CoA_ox_N"/>
</dbReference>
<name>A0A9N8QGL4_9BASI</name>
<evidence type="ECO:0000313" key="3">
    <source>
        <dbReference type="EMBL" id="CAD6944495.1"/>
    </source>
</evidence>
<evidence type="ECO:0000259" key="2">
    <source>
        <dbReference type="Pfam" id="PF14749"/>
    </source>
</evidence>
<keyword evidence="4" id="KW-1185">Reference proteome</keyword>
<dbReference type="GO" id="GO:0050660">
    <property type="term" value="F:flavin adenine dinucleotide binding"/>
    <property type="evidence" value="ECO:0007669"/>
    <property type="project" value="InterPro"/>
</dbReference>
<accession>A0A9N8QGL4</accession>
<evidence type="ECO:0000256" key="1">
    <source>
        <dbReference type="SAM" id="MobiDB-lite"/>
    </source>
</evidence>
<proteinExistence type="predicted"/>
<feature type="region of interest" description="Disordered" evidence="1">
    <location>
        <begin position="1"/>
        <end position="38"/>
    </location>
</feature>
<sequence length="147" mass="16558">TGQTRPSLPSPSPRSKTPIGPVAQQTANDAADARTKTTFDPAEIEKVIRNGRIDNETRHEVIDVMRNDPVVSNLTKRLARMNWEQIQQAAHFACRRILNLAEEHGWSTLEIVEAMLSLDPQSPITIHWIAFVPVIMSQGTPDQIDRW</sequence>
<dbReference type="Pfam" id="PF14749">
    <property type="entry name" value="Acyl-CoA_ox_N"/>
    <property type="match status" value="1"/>
</dbReference>
<dbReference type="AlphaFoldDB" id="A0A9N8QGL4"/>
<feature type="non-terminal residue" evidence="3">
    <location>
        <position position="147"/>
    </location>
</feature>
<feature type="domain" description="Acyl-coenzyme A oxidase N-terminal" evidence="2">
    <location>
        <begin position="40"/>
        <end position="147"/>
    </location>
</feature>
<dbReference type="Proteomes" id="UP000836404">
    <property type="component" value="Unassembled WGS sequence"/>
</dbReference>